<dbReference type="PROSITE" id="PS00455">
    <property type="entry name" value="AMP_BINDING"/>
    <property type="match status" value="1"/>
</dbReference>
<dbReference type="GO" id="GO:0003824">
    <property type="term" value="F:catalytic activity"/>
    <property type="evidence" value="ECO:0007669"/>
    <property type="project" value="UniProtKB-ARBA"/>
</dbReference>
<dbReference type="Proteomes" id="UP001549921">
    <property type="component" value="Unassembled WGS sequence"/>
</dbReference>
<evidence type="ECO:0000313" key="7">
    <source>
        <dbReference type="Proteomes" id="UP001549921"/>
    </source>
</evidence>
<dbReference type="EMBL" id="JBEDNZ010000015">
    <property type="protein sequence ID" value="KAL0829357.1"/>
    <property type="molecule type" value="Genomic_DNA"/>
</dbReference>
<name>A0ABD0SUD1_LOXSC</name>
<dbReference type="InterPro" id="IPR025110">
    <property type="entry name" value="AMP-bd_C"/>
</dbReference>
<evidence type="ECO:0000313" key="6">
    <source>
        <dbReference type="EMBL" id="KAL0829357.1"/>
    </source>
</evidence>
<dbReference type="PANTHER" id="PTHR24096">
    <property type="entry name" value="LONG-CHAIN-FATTY-ACID--COA LIGASE"/>
    <property type="match status" value="1"/>
</dbReference>
<dbReference type="InterPro" id="IPR045851">
    <property type="entry name" value="AMP-bd_C_sf"/>
</dbReference>
<dbReference type="CDD" id="cd05911">
    <property type="entry name" value="Firefly_Luc_like"/>
    <property type="match status" value="1"/>
</dbReference>
<organism evidence="6 7">
    <name type="scientific">Loxostege sticticalis</name>
    <name type="common">Beet webworm moth</name>
    <dbReference type="NCBI Taxonomy" id="481309"/>
    <lineage>
        <taxon>Eukaryota</taxon>
        <taxon>Metazoa</taxon>
        <taxon>Ecdysozoa</taxon>
        <taxon>Arthropoda</taxon>
        <taxon>Hexapoda</taxon>
        <taxon>Insecta</taxon>
        <taxon>Pterygota</taxon>
        <taxon>Neoptera</taxon>
        <taxon>Endopterygota</taxon>
        <taxon>Lepidoptera</taxon>
        <taxon>Glossata</taxon>
        <taxon>Ditrysia</taxon>
        <taxon>Pyraloidea</taxon>
        <taxon>Crambidae</taxon>
        <taxon>Pyraustinae</taxon>
        <taxon>Loxostege</taxon>
    </lineage>
</organism>
<accession>A0ABD0SUD1</accession>
<comment type="caution">
    <text evidence="6">The sequence shown here is derived from an EMBL/GenBank/DDBJ whole genome shotgun (WGS) entry which is preliminary data.</text>
</comment>
<keyword evidence="3" id="KW-0576">Peroxisome</keyword>
<evidence type="ECO:0000256" key="1">
    <source>
        <dbReference type="ARBA" id="ARBA00004275"/>
    </source>
</evidence>
<dbReference type="Pfam" id="PF13193">
    <property type="entry name" value="AMP-binding_C"/>
    <property type="match status" value="1"/>
</dbReference>
<dbReference type="PANTHER" id="PTHR24096:SF353">
    <property type="entry name" value="GH16244P-RELATED"/>
    <property type="match status" value="1"/>
</dbReference>
<dbReference type="AlphaFoldDB" id="A0ABD0SUD1"/>
<dbReference type="InterPro" id="IPR042099">
    <property type="entry name" value="ANL_N_sf"/>
</dbReference>
<dbReference type="GO" id="GO:0005777">
    <property type="term" value="C:peroxisome"/>
    <property type="evidence" value="ECO:0007669"/>
    <property type="project" value="UniProtKB-SubCell"/>
</dbReference>
<evidence type="ECO:0000256" key="3">
    <source>
        <dbReference type="ARBA" id="ARBA00023140"/>
    </source>
</evidence>
<dbReference type="InterPro" id="IPR020845">
    <property type="entry name" value="AMP-binding_CS"/>
</dbReference>
<dbReference type="Gene3D" id="3.30.300.30">
    <property type="match status" value="1"/>
</dbReference>
<protein>
    <submittedName>
        <fullName evidence="6">Uncharacterized protein</fullName>
    </submittedName>
</protein>
<reference evidence="6 7" key="1">
    <citation type="submission" date="2024-06" db="EMBL/GenBank/DDBJ databases">
        <title>A chromosome-level genome assembly of beet webworm, Loxostege sticticalis.</title>
        <authorList>
            <person name="Zhang Y."/>
        </authorList>
    </citation>
    <scope>NUCLEOTIDE SEQUENCE [LARGE SCALE GENOMIC DNA]</scope>
    <source>
        <strain evidence="6">AQ028</strain>
        <tissue evidence="6">Male pupae</tissue>
    </source>
</reference>
<evidence type="ECO:0000259" key="4">
    <source>
        <dbReference type="Pfam" id="PF00501"/>
    </source>
</evidence>
<dbReference type="SUPFAM" id="SSF56801">
    <property type="entry name" value="Acetyl-CoA synthetase-like"/>
    <property type="match status" value="1"/>
</dbReference>
<comment type="subcellular location">
    <subcellularLocation>
        <location evidence="1">Peroxisome</location>
    </subcellularLocation>
</comment>
<dbReference type="FunFam" id="3.30.300.30:FF:000007">
    <property type="entry name" value="4-coumarate--CoA ligase 2"/>
    <property type="match status" value="1"/>
</dbReference>
<proteinExistence type="inferred from homology"/>
<sequence length="566" mass="62348">MNAPRILSQFRKIKWQRSLTQTASLKNEFEIKSTLPDIVVPNMRFLDRMWVDSSKFKNLVALESAETKKSYTYSQLQTNMASYATSLHKKLGLAPGDVVAVMLPNCPEFAVIAFGTLQAGCVLTTLNPIYKEHEISHQSSITKPKVFITTPDRYDTAVKGLKSAKIDAKIVLIDDPSKPLPDNTVRYSEIAEKGEADYAMLDKIERKDDDIAFIPFSSGTTGLPKGVEISYKNIKASIEIMSEKSNKYCNLASDSFQDIVPCVLPFFHIYGLVITLIGHLTNGCKLVTMSSFSASLYLNLLKTEDVSLLYVVPPIAILLGKHPEVTHEHFSHVRHMVCGAAPLSASDVEAISIKAKRKDMEFNQGYGATETTSLTTATFIGRQNDFDSCGELMAGITLKFVDPQTGNPVPPGELGEMYVKGPIIMKGYHRDPKSTADSLTEDGYFKTGDLGYYKPGVGAYITDRIKELIKVKGLQVAPAELESVLRSHPAVADAGVIGVPHEYFGEVPKAFVILKQGVKASPEDLQDFVASKVASFKKIDEVVLVDSIPKNTTGKILRRELKKMYA</sequence>
<evidence type="ECO:0000259" key="5">
    <source>
        <dbReference type="Pfam" id="PF13193"/>
    </source>
</evidence>
<gene>
    <name evidence="6" type="ORF">ABMA28_004137</name>
</gene>
<dbReference type="Gene3D" id="3.40.50.12780">
    <property type="entry name" value="N-terminal domain of ligase-like"/>
    <property type="match status" value="1"/>
</dbReference>
<dbReference type="InterPro" id="IPR000873">
    <property type="entry name" value="AMP-dep_synth/lig_dom"/>
</dbReference>
<dbReference type="Pfam" id="PF00501">
    <property type="entry name" value="AMP-binding"/>
    <property type="match status" value="1"/>
</dbReference>
<comment type="similarity">
    <text evidence="2">Belongs to the ATP-dependent AMP-binding enzyme family.</text>
</comment>
<feature type="domain" description="AMP-binding enzyme C-terminal" evidence="5">
    <location>
        <begin position="480"/>
        <end position="555"/>
    </location>
</feature>
<feature type="domain" description="AMP-dependent synthetase/ligase" evidence="4">
    <location>
        <begin position="55"/>
        <end position="429"/>
    </location>
</feature>
<evidence type="ECO:0000256" key="2">
    <source>
        <dbReference type="ARBA" id="ARBA00006432"/>
    </source>
</evidence>